<evidence type="ECO:0000256" key="1">
    <source>
        <dbReference type="ARBA" id="ARBA00022723"/>
    </source>
</evidence>
<evidence type="ECO:0000313" key="5">
    <source>
        <dbReference type="Proteomes" id="UP000293142"/>
    </source>
</evidence>
<dbReference type="Proteomes" id="UP000293142">
    <property type="component" value="Unassembled WGS sequence"/>
</dbReference>
<evidence type="ECO:0000256" key="2">
    <source>
        <dbReference type="ARBA" id="ARBA00022801"/>
    </source>
</evidence>
<dbReference type="InterPro" id="IPR000917">
    <property type="entry name" value="Sulfatase_N"/>
</dbReference>
<keyword evidence="2" id="KW-0378">Hydrolase</keyword>
<name>A0A4Q9DQF8_9BACL</name>
<dbReference type="PANTHER" id="PTHR45953:SF1">
    <property type="entry name" value="IDURONATE 2-SULFATASE"/>
    <property type="match status" value="1"/>
</dbReference>
<dbReference type="GO" id="GO:0008484">
    <property type="term" value="F:sulfuric ester hydrolase activity"/>
    <property type="evidence" value="ECO:0007669"/>
    <property type="project" value="TreeGrafter"/>
</dbReference>
<protein>
    <submittedName>
        <fullName evidence="4">DUF4976 domain-containing protein</fullName>
    </submittedName>
</protein>
<organism evidence="4 5">
    <name type="scientific">Paenibacillus thalictri</name>
    <dbReference type="NCBI Taxonomy" id="2527873"/>
    <lineage>
        <taxon>Bacteria</taxon>
        <taxon>Bacillati</taxon>
        <taxon>Bacillota</taxon>
        <taxon>Bacilli</taxon>
        <taxon>Bacillales</taxon>
        <taxon>Paenibacillaceae</taxon>
        <taxon>Paenibacillus</taxon>
    </lineage>
</organism>
<reference evidence="4 5" key="1">
    <citation type="submission" date="2019-02" db="EMBL/GenBank/DDBJ databases">
        <title>Paenibacillus sp. nov., isolated from surface-sterilized tissue of Thalictrum simplex L.</title>
        <authorList>
            <person name="Tuo L."/>
        </authorList>
    </citation>
    <scope>NUCLEOTIDE SEQUENCE [LARGE SCALE GENOMIC DNA]</scope>
    <source>
        <strain evidence="4 5">N2SHLJ1</strain>
    </source>
</reference>
<keyword evidence="5" id="KW-1185">Reference proteome</keyword>
<feature type="domain" description="Sulfatase N-terminal" evidence="3">
    <location>
        <begin position="2"/>
        <end position="338"/>
    </location>
</feature>
<dbReference type="AlphaFoldDB" id="A0A4Q9DQF8"/>
<dbReference type="Pfam" id="PF00884">
    <property type="entry name" value="Sulfatase"/>
    <property type="match status" value="1"/>
</dbReference>
<evidence type="ECO:0000313" key="4">
    <source>
        <dbReference type="EMBL" id="TBL75643.1"/>
    </source>
</evidence>
<dbReference type="GO" id="GO:0046872">
    <property type="term" value="F:metal ion binding"/>
    <property type="evidence" value="ECO:0007669"/>
    <property type="project" value="UniProtKB-KW"/>
</dbReference>
<gene>
    <name evidence="4" type="ORF">EYB31_21855</name>
</gene>
<sequence>MNILIITVDQLRWDALSCAGNKEIRTPNMDRLCRNGTRFVNAFTNAPACMPARSSMLTGRFPHAHGVRGGGVKLSEAEITFPQIVSQNGYHTAHIGKLHVQNHTYRDHTVPHPSYGYRTLQVTDERGTYRDPYLQWVERNYPEYAEAVRVEPGAVRVSKATDQLSAVGQFPAKASHSRWVSETSIDFLRKHGQSPFMLWTSFFDPHSPYTIPNDLQERYDPYALSLPFQSGATPENENEIRRKKANYYTLVSHVDDCIGDVLDYLEASGLSETTAVILSSDHGDFVGDYGRWGKGKPEDPSVRIPMIVKVPGIGGGPEEVDDIVQLFDIAPTVCDLTGCMKPASMQARSLLPLIRHGKDPQRAPFALIEFNFEVSRINAAEVFEKTLRSSEYRLTVWSDGREGALFDLRKDPYQLNNIWNDPDYKATRDELILQLLYRLIETENTLPARTNPF</sequence>
<keyword evidence="1" id="KW-0479">Metal-binding</keyword>
<dbReference type="EMBL" id="SIRE01000016">
    <property type="protein sequence ID" value="TBL75643.1"/>
    <property type="molecule type" value="Genomic_DNA"/>
</dbReference>
<dbReference type="PANTHER" id="PTHR45953">
    <property type="entry name" value="IDURONATE 2-SULFATASE"/>
    <property type="match status" value="1"/>
</dbReference>
<dbReference type="SUPFAM" id="SSF53649">
    <property type="entry name" value="Alkaline phosphatase-like"/>
    <property type="match status" value="1"/>
</dbReference>
<accession>A0A4Q9DQF8</accession>
<evidence type="ECO:0000259" key="3">
    <source>
        <dbReference type="Pfam" id="PF00884"/>
    </source>
</evidence>
<dbReference type="InterPro" id="IPR017850">
    <property type="entry name" value="Alkaline_phosphatase_core_sf"/>
</dbReference>
<dbReference type="OrthoDB" id="9762324at2"/>
<dbReference type="GO" id="GO:0005737">
    <property type="term" value="C:cytoplasm"/>
    <property type="evidence" value="ECO:0007669"/>
    <property type="project" value="TreeGrafter"/>
</dbReference>
<comment type="caution">
    <text evidence="4">The sequence shown here is derived from an EMBL/GenBank/DDBJ whole genome shotgun (WGS) entry which is preliminary data.</text>
</comment>
<dbReference type="RefSeq" id="WP_131015554.1">
    <property type="nucleotide sequence ID" value="NZ_SIRE01000016.1"/>
</dbReference>
<dbReference type="Gene3D" id="3.40.720.10">
    <property type="entry name" value="Alkaline Phosphatase, subunit A"/>
    <property type="match status" value="1"/>
</dbReference>
<proteinExistence type="predicted"/>